<reference evidence="1 2" key="1">
    <citation type="submission" date="2013-02" db="EMBL/GenBank/DDBJ databases">
        <title>The Genome Annotation of Plasmodium falciparum MaliPS096_E11.</title>
        <authorList>
            <consortium name="The Broad Institute Genome Sequencing Platform"/>
            <consortium name="The Broad Institute Genome Sequencing Center for Infectious Disease"/>
            <person name="Neafsey D."/>
            <person name="Hoffman S."/>
            <person name="Volkman S."/>
            <person name="Rosenthal P."/>
            <person name="Walker B."/>
            <person name="Young S.K."/>
            <person name="Zeng Q."/>
            <person name="Gargeya S."/>
            <person name="Fitzgerald M."/>
            <person name="Haas B."/>
            <person name="Abouelleil A."/>
            <person name="Allen A.W."/>
            <person name="Alvarado L."/>
            <person name="Arachchi H.M."/>
            <person name="Berlin A.M."/>
            <person name="Chapman S.B."/>
            <person name="Gainer-Dewar J."/>
            <person name="Goldberg J."/>
            <person name="Griggs A."/>
            <person name="Gujja S."/>
            <person name="Hansen M."/>
            <person name="Howarth C."/>
            <person name="Imamovic A."/>
            <person name="Ireland A."/>
            <person name="Larimer J."/>
            <person name="McCowan C."/>
            <person name="Murphy C."/>
            <person name="Pearson M."/>
            <person name="Poon T.W."/>
            <person name="Priest M."/>
            <person name="Roberts A."/>
            <person name="Saif S."/>
            <person name="Shea T."/>
            <person name="Sisk P."/>
            <person name="Sykes S."/>
            <person name="Wortman J."/>
            <person name="Nusbaum C."/>
            <person name="Birren B."/>
        </authorList>
    </citation>
    <scope>NUCLEOTIDE SEQUENCE [LARGE SCALE GENOMIC DNA]</scope>
    <source>
        <strain evidence="1 2">MaliPS096_E11</strain>
    </source>
</reference>
<dbReference type="EMBL" id="KI925617">
    <property type="protein sequence ID" value="ETW46995.1"/>
    <property type="molecule type" value="Genomic_DNA"/>
</dbReference>
<dbReference type="Proteomes" id="UP000030699">
    <property type="component" value="Unassembled WGS sequence"/>
</dbReference>
<evidence type="ECO:0000313" key="2">
    <source>
        <dbReference type="Proteomes" id="UP000030699"/>
    </source>
</evidence>
<gene>
    <name evidence="1" type="ORF">PFMALIP_04984</name>
</gene>
<dbReference type="AlphaFoldDB" id="A0A024WJY9"/>
<dbReference type="OrthoDB" id="372837at2759"/>
<accession>A0A024WJY9</accession>
<protein>
    <submittedName>
        <fullName evidence="1">Uncharacterized protein</fullName>
    </submittedName>
</protein>
<proteinExistence type="predicted"/>
<name>A0A024WJY9_PLAFA</name>
<evidence type="ECO:0000313" key="1">
    <source>
        <dbReference type="EMBL" id="ETW46995.1"/>
    </source>
</evidence>
<reference evidence="1 2" key="2">
    <citation type="submission" date="2013-02" db="EMBL/GenBank/DDBJ databases">
        <title>The Genome Sequence of Plasmodium falciparum MaliPS096_E11.</title>
        <authorList>
            <consortium name="The Broad Institute Genome Sequencing Platform"/>
            <consortium name="The Broad Institute Genome Sequencing Center for Infectious Disease"/>
            <person name="Neafsey D."/>
            <person name="Cheeseman I."/>
            <person name="Volkman S."/>
            <person name="Adams J."/>
            <person name="Walker B."/>
            <person name="Young S.K."/>
            <person name="Zeng Q."/>
            <person name="Gargeya S."/>
            <person name="Fitzgerald M."/>
            <person name="Haas B."/>
            <person name="Abouelleil A."/>
            <person name="Alvarado L."/>
            <person name="Arachchi H.M."/>
            <person name="Berlin A.M."/>
            <person name="Chapman S.B."/>
            <person name="Dewar J."/>
            <person name="Goldberg J."/>
            <person name="Griggs A."/>
            <person name="Gujja S."/>
            <person name="Hansen M."/>
            <person name="Howarth C."/>
            <person name="Imamovic A."/>
            <person name="Larimer J."/>
            <person name="McCowan C."/>
            <person name="Murphy C."/>
            <person name="Neiman D."/>
            <person name="Pearson M."/>
            <person name="Priest M."/>
            <person name="Roberts A."/>
            <person name="Saif S."/>
            <person name="Shea T."/>
            <person name="Sisk P."/>
            <person name="Sykes S."/>
            <person name="Wortman J."/>
            <person name="Nusbaum C."/>
            <person name="Birren B."/>
        </authorList>
    </citation>
    <scope>NUCLEOTIDE SEQUENCE [LARGE SCALE GENOMIC DNA]</scope>
    <source>
        <strain evidence="1 2">MaliPS096_E11</strain>
    </source>
</reference>
<organism evidence="1 2">
    <name type="scientific">Plasmodium falciparum MaliPS096_E11</name>
    <dbReference type="NCBI Taxonomy" id="1036727"/>
    <lineage>
        <taxon>Eukaryota</taxon>
        <taxon>Sar</taxon>
        <taxon>Alveolata</taxon>
        <taxon>Apicomplexa</taxon>
        <taxon>Aconoidasida</taxon>
        <taxon>Haemosporida</taxon>
        <taxon>Plasmodiidae</taxon>
        <taxon>Plasmodium</taxon>
        <taxon>Plasmodium (Laverania)</taxon>
    </lineage>
</organism>
<sequence length="615" mass="74459">MSTVTKKNKSYLESLSEEDVLTLIKKCYRDKLIYGYVQWKLLDRKIFSKRFSKSLSLSEEDVLTLIKKCYRDKLIYGYVQWKLLDRKIFSKRFSVNTFKNIWRIINKSFDDYYGKYENDLSQVEVEAQEVLWKNKEEKKKRKADKEKFIQIYSSKLSVSLSNISLLRKFSKVNSSLHFRNSNSNYYSPLQNNLNNSYGNMLKSVCNDEEKNKENYVKKDVLKSDIHNNSNINSNVDYIKKNINYIKTQSDLLDLYFLIISLIHDNKRFLLLRKIDEIYEKNILKCYNNINNVYNNYILNIIRMIYEMCAISNIMHNNKTSQEQLNKNISKYMNKKTNSNVSYNIYSSYSTNLRSYGHEIYNKSNKHTHHNHFINSKCIDNKQNIIIIETNEKIYKFDKMHLNYDIFYDIYKNNLTLKNNQVITFFLPLPKNKPNHLTYKNNNFYYFDDIIYLNKNLSDDVYNYIYILQKYFLSFKFWYFYLRYQGIDKMKKLFNNELSNLFFYLANYDKINNKSSNISFYQNKGTNKQKKKNYLLLFEYNIKTLINLCLHILKIYLNKEIKINISYFQIIKILNLCLNPTRNKKIMRHYVVHMKFVHSIFMKLIKIKEKKKIKKK</sequence>